<proteinExistence type="predicted"/>
<reference evidence="4 5" key="1">
    <citation type="submission" date="2023-09" db="EMBL/GenBank/DDBJ databases">
        <title>Genomes of two closely related lineages of the louse Polyplax serrata with different host specificities.</title>
        <authorList>
            <person name="Martinu J."/>
            <person name="Tarabai H."/>
            <person name="Stefka J."/>
            <person name="Hypsa V."/>
        </authorList>
    </citation>
    <scope>NUCLEOTIDE SEQUENCE [LARGE SCALE GENOMIC DNA]</scope>
    <source>
        <strain evidence="4">98ZLc_SE</strain>
    </source>
</reference>
<evidence type="ECO:0000313" key="4">
    <source>
        <dbReference type="EMBL" id="KAK6620494.1"/>
    </source>
</evidence>
<protein>
    <recommendedName>
        <fullName evidence="3">MD-2-related lipid-recognition domain-containing protein</fullName>
    </recommendedName>
</protein>
<dbReference type="PANTHER" id="PTHR17357:SF0">
    <property type="entry name" value="GANGLIOSIDE GM2 ACTIVATOR"/>
    <property type="match status" value="1"/>
</dbReference>
<dbReference type="InterPro" id="IPR036846">
    <property type="entry name" value="GM2-AP_sf"/>
</dbReference>
<dbReference type="Pfam" id="PF02221">
    <property type="entry name" value="E1_DerP2_DerF2"/>
    <property type="match status" value="1"/>
</dbReference>
<dbReference type="Gene3D" id="2.70.220.10">
    <property type="entry name" value="Ganglioside GM2 activator"/>
    <property type="match status" value="1"/>
</dbReference>
<feature type="chain" id="PRO_5046189394" description="MD-2-related lipid-recognition domain-containing protein" evidence="2">
    <location>
        <begin position="34"/>
        <end position="268"/>
    </location>
</feature>
<dbReference type="InterPro" id="IPR003172">
    <property type="entry name" value="ML_dom"/>
</dbReference>
<comment type="caution">
    <text evidence="4">The sequence shown here is derived from an EMBL/GenBank/DDBJ whole genome shotgun (WGS) entry which is preliminary data.</text>
</comment>
<dbReference type="EMBL" id="JAWJWF010000048">
    <property type="protein sequence ID" value="KAK6620494.1"/>
    <property type="molecule type" value="Genomic_DNA"/>
</dbReference>
<feature type="signal peptide" evidence="2">
    <location>
        <begin position="1"/>
        <end position="33"/>
    </location>
</feature>
<dbReference type="PANTHER" id="PTHR17357">
    <property type="entry name" value="GM2 GANGLIOSIDE ACTIVATOR PROTEIN"/>
    <property type="match status" value="1"/>
</dbReference>
<keyword evidence="1 2" id="KW-0732">Signal</keyword>
<evidence type="ECO:0000259" key="3">
    <source>
        <dbReference type="Pfam" id="PF02221"/>
    </source>
</evidence>
<organism evidence="4 5">
    <name type="scientific">Polyplax serrata</name>
    <name type="common">Common mouse louse</name>
    <dbReference type="NCBI Taxonomy" id="468196"/>
    <lineage>
        <taxon>Eukaryota</taxon>
        <taxon>Metazoa</taxon>
        <taxon>Ecdysozoa</taxon>
        <taxon>Arthropoda</taxon>
        <taxon>Hexapoda</taxon>
        <taxon>Insecta</taxon>
        <taxon>Pterygota</taxon>
        <taxon>Neoptera</taxon>
        <taxon>Paraneoptera</taxon>
        <taxon>Psocodea</taxon>
        <taxon>Troctomorpha</taxon>
        <taxon>Phthiraptera</taxon>
        <taxon>Anoplura</taxon>
        <taxon>Polyplacidae</taxon>
        <taxon>Polyplax</taxon>
    </lineage>
</organism>
<dbReference type="Proteomes" id="UP001359485">
    <property type="component" value="Unassembled WGS sequence"/>
</dbReference>
<evidence type="ECO:0000313" key="5">
    <source>
        <dbReference type="Proteomes" id="UP001359485"/>
    </source>
</evidence>
<keyword evidence="5" id="KW-1185">Reference proteome</keyword>
<dbReference type="InterPro" id="IPR028996">
    <property type="entry name" value="GM2-AP"/>
</dbReference>
<sequence>MSLKPIPRSFSAMFVLGTRLLCAVVLFATSASAGLFDKPSTGRYQVLLGSQVEFNLLTAFGFHLRKRGRVPVRLISWGGKTSNCSPETATKAPEHKRCDQQWWKTPLEQYWRNILISSFKYQACDSGNDAWVREADVLTTAHGDLDVLGTFVTTINLTAPIKASVKLRRKFLGIYVPLPCVKEFGSCDYPDLCSYGYARREECPALFEEHDVPCRCPIKPGIYTLPGGQFQVPKTRWAGILAGQYKGLVRFYSNNRFVACYKFMYLLE</sequence>
<name>A0ABR1AJF5_POLSC</name>
<feature type="domain" description="MD-2-related lipid-recognition" evidence="3">
    <location>
        <begin position="140"/>
        <end position="263"/>
    </location>
</feature>
<dbReference type="SUPFAM" id="SSF63707">
    <property type="entry name" value="Ganglioside M2 (gm2) activator"/>
    <property type="match status" value="1"/>
</dbReference>
<accession>A0ABR1AJF5</accession>
<gene>
    <name evidence="4" type="ORF">RUM44_006896</name>
</gene>
<evidence type="ECO:0000256" key="1">
    <source>
        <dbReference type="ARBA" id="ARBA00022729"/>
    </source>
</evidence>
<evidence type="ECO:0000256" key="2">
    <source>
        <dbReference type="SAM" id="SignalP"/>
    </source>
</evidence>